<dbReference type="AlphaFoldDB" id="A0AAD8K1E4"/>
<dbReference type="InterPro" id="IPR010666">
    <property type="entry name" value="Znf_GRF"/>
</dbReference>
<dbReference type="PANTHER" id="PTHR33248">
    <property type="entry name" value="ZINC ION-BINDING PROTEIN"/>
    <property type="match status" value="1"/>
</dbReference>
<evidence type="ECO:0000256" key="3">
    <source>
        <dbReference type="ARBA" id="ARBA00022833"/>
    </source>
</evidence>
<evidence type="ECO:0000259" key="4">
    <source>
        <dbReference type="Pfam" id="PF06839"/>
    </source>
</evidence>
<name>A0AAD8K1E4_TARER</name>
<keyword evidence="1" id="KW-0479">Metal-binding</keyword>
<comment type="caution">
    <text evidence="5">The sequence shown here is derived from an EMBL/GenBank/DDBJ whole genome shotgun (WGS) entry which is preliminary data.</text>
</comment>
<dbReference type="Pfam" id="PF06839">
    <property type="entry name" value="Zn_ribbon_GRF"/>
    <property type="match status" value="1"/>
</dbReference>
<keyword evidence="2" id="KW-0863">Zinc-finger</keyword>
<evidence type="ECO:0000313" key="5">
    <source>
        <dbReference type="EMBL" id="KAK1411340.1"/>
    </source>
</evidence>
<dbReference type="EMBL" id="JAUHHV010000010">
    <property type="protein sequence ID" value="KAK1411340.1"/>
    <property type="molecule type" value="Genomic_DNA"/>
</dbReference>
<evidence type="ECO:0000256" key="1">
    <source>
        <dbReference type="ARBA" id="ARBA00022723"/>
    </source>
</evidence>
<keyword evidence="3" id="KW-0862">Zinc</keyword>
<dbReference type="Proteomes" id="UP001229421">
    <property type="component" value="Unassembled WGS sequence"/>
</dbReference>
<evidence type="ECO:0000256" key="2">
    <source>
        <dbReference type="ARBA" id="ARBA00022771"/>
    </source>
</evidence>
<dbReference type="GO" id="GO:0008270">
    <property type="term" value="F:zinc ion binding"/>
    <property type="evidence" value="ECO:0007669"/>
    <property type="project" value="UniProtKB-KW"/>
</dbReference>
<reference evidence="5" key="1">
    <citation type="journal article" date="2023" name="bioRxiv">
        <title>Improved chromosome-level genome assembly for marigold (Tagetes erecta).</title>
        <authorList>
            <person name="Jiang F."/>
            <person name="Yuan L."/>
            <person name="Wang S."/>
            <person name="Wang H."/>
            <person name="Xu D."/>
            <person name="Wang A."/>
            <person name="Fan W."/>
        </authorList>
    </citation>
    <scope>NUCLEOTIDE SEQUENCE</scope>
    <source>
        <strain evidence="5">WSJ</strain>
        <tissue evidence="5">Leaf</tissue>
    </source>
</reference>
<evidence type="ECO:0000313" key="6">
    <source>
        <dbReference type="Proteomes" id="UP001229421"/>
    </source>
</evidence>
<sequence length="135" mass="14887">MPCAPHLLGEEGQDILKMDIVLVFCLCGSETSIRTSLTSANPQRRFFYCKKNCGFGCWSDPPYGHKSINTQDGQLRVFCSCGSASFVRTSLTPANPGRRFHCCIKKCGFVSWNDPPMCSRSVVVIPGLLRSMNAT</sequence>
<gene>
    <name evidence="5" type="ORF">QVD17_37888</name>
</gene>
<keyword evidence="6" id="KW-1185">Reference proteome</keyword>
<proteinExistence type="predicted"/>
<organism evidence="5 6">
    <name type="scientific">Tagetes erecta</name>
    <name type="common">African marigold</name>
    <dbReference type="NCBI Taxonomy" id="13708"/>
    <lineage>
        <taxon>Eukaryota</taxon>
        <taxon>Viridiplantae</taxon>
        <taxon>Streptophyta</taxon>
        <taxon>Embryophyta</taxon>
        <taxon>Tracheophyta</taxon>
        <taxon>Spermatophyta</taxon>
        <taxon>Magnoliopsida</taxon>
        <taxon>eudicotyledons</taxon>
        <taxon>Gunneridae</taxon>
        <taxon>Pentapetalae</taxon>
        <taxon>asterids</taxon>
        <taxon>campanulids</taxon>
        <taxon>Asterales</taxon>
        <taxon>Asteraceae</taxon>
        <taxon>Asteroideae</taxon>
        <taxon>Heliantheae alliance</taxon>
        <taxon>Tageteae</taxon>
        <taxon>Tagetes</taxon>
    </lineage>
</organism>
<protein>
    <recommendedName>
        <fullName evidence="4">GRF-type domain-containing protein</fullName>
    </recommendedName>
</protein>
<feature type="domain" description="GRF-type" evidence="4">
    <location>
        <begin position="77"/>
        <end position="114"/>
    </location>
</feature>
<accession>A0AAD8K1E4</accession>